<evidence type="ECO:0000313" key="2">
    <source>
        <dbReference type="Proteomes" id="UP000790787"/>
    </source>
</evidence>
<name>A0A1S3ZKN2_TOBAC</name>
<dbReference type="InterPro" id="IPR050942">
    <property type="entry name" value="F-box_BR-signaling"/>
</dbReference>
<dbReference type="AlphaFoldDB" id="A0A1S3ZKN2"/>
<dbReference type="PANTHER" id="PTHR44259">
    <property type="entry name" value="OS07G0183000 PROTEIN-RELATED"/>
    <property type="match status" value="1"/>
</dbReference>
<dbReference type="KEGG" id="nta:107787826"/>
<dbReference type="InterPro" id="IPR005174">
    <property type="entry name" value="KIB1-4_b-propeller"/>
</dbReference>
<dbReference type="Gene3D" id="1.20.1280.50">
    <property type="match status" value="1"/>
</dbReference>
<proteinExistence type="predicted"/>
<dbReference type="Proteomes" id="UP000790787">
    <property type="component" value="Chromosome 9"/>
</dbReference>
<evidence type="ECO:0000313" key="3">
    <source>
        <dbReference type="RefSeq" id="XP_016464917.1"/>
    </source>
</evidence>
<dbReference type="OMA" id="FYAVDFR"/>
<organism evidence="2 3">
    <name type="scientific">Nicotiana tabacum</name>
    <name type="common">Common tobacco</name>
    <dbReference type="NCBI Taxonomy" id="4097"/>
    <lineage>
        <taxon>Eukaryota</taxon>
        <taxon>Viridiplantae</taxon>
        <taxon>Streptophyta</taxon>
        <taxon>Embryophyta</taxon>
        <taxon>Tracheophyta</taxon>
        <taxon>Spermatophyta</taxon>
        <taxon>Magnoliopsida</taxon>
        <taxon>eudicotyledons</taxon>
        <taxon>Gunneridae</taxon>
        <taxon>Pentapetalae</taxon>
        <taxon>asterids</taxon>
        <taxon>lamiids</taxon>
        <taxon>Solanales</taxon>
        <taxon>Solanaceae</taxon>
        <taxon>Nicotianoideae</taxon>
        <taxon>Nicotianeae</taxon>
        <taxon>Nicotiana</taxon>
    </lineage>
</organism>
<protein>
    <submittedName>
        <fullName evidence="3">Uncharacterized protein LOC107787826</fullName>
    </submittedName>
</protein>
<dbReference type="Pfam" id="PF03478">
    <property type="entry name" value="Beta-prop_KIB1-4"/>
    <property type="match status" value="1"/>
</dbReference>
<dbReference type="PaxDb" id="4097-A0A1S3ZKN2"/>
<sequence>MGTKLRLRDWAGLSELILDLIFKKLLSFSDCLRFSAVCKPWFSFVSNNFDALKQRVKSSSLEELPMLMICTDRNDVVTTTTTSLYSATKGKIIHDLIIPLGQLWKYCGSSHGWLAFQHKESLTIKVFNPFSCETIHFPHLQYIVRKIIISKNPSRNPHDFEVVATIKVWNRLHELAILKPDSGTWIFTRYSNIFAGAIYDMIYYNETYYAVTYGGRVLSIDNTTLNLKEIFEPPSIMNSFPFIKFYLVKTTTNELLRVQVSIPRDKSSSVEISKLVVSQTTQKSMFSKLDNLGDEALFLCDYGSVSISTSKFSRFIPNSVYYCGQ</sequence>
<feature type="domain" description="KIB1-4 beta-propeller" evidence="1">
    <location>
        <begin position="85"/>
        <end position="323"/>
    </location>
</feature>
<reference evidence="3" key="2">
    <citation type="submission" date="2025-08" db="UniProtKB">
        <authorList>
            <consortium name="RefSeq"/>
        </authorList>
    </citation>
    <scope>IDENTIFICATION</scope>
    <source>
        <tissue evidence="3">Leaf</tissue>
    </source>
</reference>
<gene>
    <name evidence="3" type="primary">LOC107787826</name>
</gene>
<dbReference type="GeneID" id="107787826"/>
<evidence type="ECO:0000259" key="1">
    <source>
        <dbReference type="Pfam" id="PF03478"/>
    </source>
</evidence>
<dbReference type="PANTHER" id="PTHR44259:SF81">
    <property type="entry name" value="DUF295 DOMAIN-CONTAINING PROTEIN"/>
    <property type="match status" value="1"/>
</dbReference>
<accession>A0A1S3ZKN2</accession>
<dbReference type="OrthoDB" id="1219048at2759"/>
<reference evidence="2" key="1">
    <citation type="journal article" date="2014" name="Nat. Commun.">
        <title>The tobacco genome sequence and its comparison with those of tomato and potato.</title>
        <authorList>
            <person name="Sierro N."/>
            <person name="Battey J.N."/>
            <person name="Ouadi S."/>
            <person name="Bakaher N."/>
            <person name="Bovet L."/>
            <person name="Willig A."/>
            <person name="Goepfert S."/>
            <person name="Peitsch M.C."/>
            <person name="Ivanov N.V."/>
        </authorList>
    </citation>
    <scope>NUCLEOTIDE SEQUENCE [LARGE SCALE GENOMIC DNA]</scope>
</reference>
<dbReference type="RefSeq" id="XP_016464917.1">
    <property type="nucleotide sequence ID" value="XM_016609431.1"/>
</dbReference>
<dbReference type="STRING" id="4097.A0A1S3ZKN2"/>
<keyword evidence="2" id="KW-1185">Reference proteome</keyword>